<name>A0A9N9T3Z9_DIABA</name>
<organism evidence="8 9">
    <name type="scientific">Diabrotica balteata</name>
    <name type="common">Banded cucumber beetle</name>
    <dbReference type="NCBI Taxonomy" id="107213"/>
    <lineage>
        <taxon>Eukaryota</taxon>
        <taxon>Metazoa</taxon>
        <taxon>Ecdysozoa</taxon>
        <taxon>Arthropoda</taxon>
        <taxon>Hexapoda</taxon>
        <taxon>Insecta</taxon>
        <taxon>Pterygota</taxon>
        <taxon>Neoptera</taxon>
        <taxon>Endopterygota</taxon>
        <taxon>Coleoptera</taxon>
        <taxon>Polyphaga</taxon>
        <taxon>Cucujiformia</taxon>
        <taxon>Chrysomeloidea</taxon>
        <taxon>Chrysomelidae</taxon>
        <taxon>Galerucinae</taxon>
        <taxon>Diabroticina</taxon>
        <taxon>Diabroticites</taxon>
        <taxon>Diabrotica</taxon>
    </lineage>
</organism>
<sequence>MGSKKVVISVVCLILVLGISSCLADSDDIEDCGSETGEIVKIELAGCQGEDRCPLKRGTNASMMATFKSNTNSKTLKTVVIGKVGLIKSKFNLPNPNACELGVTCPINSGDTYTYTVSLFVKKNYPRVTVDIELHLKDENDKDVICALIPAKIVA</sequence>
<keyword evidence="4 6" id="KW-0732">Signal</keyword>
<evidence type="ECO:0000313" key="8">
    <source>
        <dbReference type="EMBL" id="CAG9835038.1"/>
    </source>
</evidence>
<dbReference type="Gene3D" id="2.60.40.770">
    <property type="match status" value="1"/>
</dbReference>
<evidence type="ECO:0000256" key="3">
    <source>
        <dbReference type="ARBA" id="ARBA00022525"/>
    </source>
</evidence>
<evidence type="ECO:0000256" key="4">
    <source>
        <dbReference type="ARBA" id="ARBA00022729"/>
    </source>
</evidence>
<proteinExistence type="inferred from homology"/>
<evidence type="ECO:0000256" key="1">
    <source>
        <dbReference type="ARBA" id="ARBA00004613"/>
    </source>
</evidence>
<dbReference type="Proteomes" id="UP001153709">
    <property type="component" value="Chromosome 5"/>
</dbReference>
<dbReference type="PROSITE" id="PS51257">
    <property type="entry name" value="PROKAR_LIPOPROTEIN"/>
    <property type="match status" value="1"/>
</dbReference>
<dbReference type="Pfam" id="PF02221">
    <property type="entry name" value="E1_DerP2_DerF2"/>
    <property type="match status" value="1"/>
</dbReference>
<evidence type="ECO:0000256" key="5">
    <source>
        <dbReference type="ARBA" id="ARBA00023157"/>
    </source>
</evidence>
<dbReference type="InterPro" id="IPR014756">
    <property type="entry name" value="Ig_E-set"/>
</dbReference>
<keyword evidence="5" id="KW-1015">Disulfide bond</keyword>
<dbReference type="GO" id="GO:0032934">
    <property type="term" value="F:sterol binding"/>
    <property type="evidence" value="ECO:0007669"/>
    <property type="project" value="InterPro"/>
</dbReference>
<comment type="similarity">
    <text evidence="2">Belongs to the NPC2 family.</text>
</comment>
<evidence type="ECO:0000313" key="9">
    <source>
        <dbReference type="Proteomes" id="UP001153709"/>
    </source>
</evidence>
<dbReference type="InterPro" id="IPR033916">
    <property type="entry name" value="ML_Npc2-like"/>
</dbReference>
<dbReference type="InterPro" id="IPR039670">
    <property type="entry name" value="NPC2-like"/>
</dbReference>
<keyword evidence="9" id="KW-1185">Reference proteome</keyword>
<feature type="domain" description="MD-2-related lipid-recognition" evidence="7">
    <location>
        <begin position="29"/>
        <end position="151"/>
    </location>
</feature>
<evidence type="ECO:0000256" key="2">
    <source>
        <dbReference type="ARBA" id="ARBA00006370"/>
    </source>
</evidence>
<dbReference type="PANTHER" id="PTHR11306">
    <property type="entry name" value="NIEMANN PICK TYPE C2 PROTEIN NPC2-RELATED"/>
    <property type="match status" value="1"/>
</dbReference>
<dbReference type="GO" id="GO:0032367">
    <property type="term" value="P:intracellular cholesterol transport"/>
    <property type="evidence" value="ECO:0007669"/>
    <property type="project" value="InterPro"/>
</dbReference>
<dbReference type="PANTHER" id="PTHR11306:SF36">
    <property type="entry name" value="NIEMANN-PICK TYPE C-2C-RELATED"/>
    <property type="match status" value="1"/>
</dbReference>
<dbReference type="SUPFAM" id="SSF81296">
    <property type="entry name" value="E set domains"/>
    <property type="match status" value="1"/>
</dbReference>
<dbReference type="FunFam" id="2.60.40.770:FF:000001">
    <property type="entry name" value="NPC intracellular cholesterol transporter 2"/>
    <property type="match status" value="1"/>
</dbReference>
<keyword evidence="3" id="KW-0964">Secreted</keyword>
<gene>
    <name evidence="8" type="ORF">DIABBA_LOCUS8284</name>
</gene>
<reference evidence="8" key="1">
    <citation type="submission" date="2022-01" db="EMBL/GenBank/DDBJ databases">
        <authorList>
            <person name="King R."/>
        </authorList>
    </citation>
    <scope>NUCLEOTIDE SEQUENCE</scope>
</reference>
<dbReference type="GO" id="GO:0005576">
    <property type="term" value="C:extracellular region"/>
    <property type="evidence" value="ECO:0007669"/>
    <property type="project" value="UniProtKB-SubCell"/>
</dbReference>
<dbReference type="AlphaFoldDB" id="A0A9N9T3Z9"/>
<comment type="subcellular location">
    <subcellularLocation>
        <location evidence="1">Secreted</location>
    </subcellularLocation>
</comment>
<feature type="signal peptide" evidence="6">
    <location>
        <begin position="1"/>
        <end position="24"/>
    </location>
</feature>
<evidence type="ECO:0000256" key="6">
    <source>
        <dbReference type="SAM" id="SignalP"/>
    </source>
</evidence>
<dbReference type="CDD" id="cd00916">
    <property type="entry name" value="Npc2_like"/>
    <property type="match status" value="1"/>
</dbReference>
<dbReference type="EMBL" id="OU898280">
    <property type="protein sequence ID" value="CAG9835038.1"/>
    <property type="molecule type" value="Genomic_DNA"/>
</dbReference>
<dbReference type="InterPro" id="IPR003172">
    <property type="entry name" value="ML_dom"/>
</dbReference>
<evidence type="ECO:0000259" key="7">
    <source>
        <dbReference type="SMART" id="SM00737"/>
    </source>
</evidence>
<dbReference type="OrthoDB" id="4937502at2759"/>
<accession>A0A9N9T3Z9</accession>
<protein>
    <recommendedName>
        <fullName evidence="7">MD-2-related lipid-recognition domain-containing protein</fullName>
    </recommendedName>
</protein>
<feature type="chain" id="PRO_5040458420" description="MD-2-related lipid-recognition domain-containing protein" evidence="6">
    <location>
        <begin position="25"/>
        <end position="155"/>
    </location>
</feature>
<dbReference type="SMART" id="SM00737">
    <property type="entry name" value="ML"/>
    <property type="match status" value="1"/>
</dbReference>